<feature type="compositionally biased region" description="Basic residues" evidence="1">
    <location>
        <begin position="114"/>
        <end position="123"/>
    </location>
</feature>
<protein>
    <recommendedName>
        <fullName evidence="5">Secreted protein</fullName>
    </recommendedName>
</protein>
<evidence type="ECO:0000313" key="4">
    <source>
        <dbReference type="Proteomes" id="UP001215280"/>
    </source>
</evidence>
<keyword evidence="2" id="KW-0732">Signal</keyword>
<reference evidence="3" key="1">
    <citation type="submission" date="2023-03" db="EMBL/GenBank/DDBJ databases">
        <title>Massive genome expansion in bonnet fungi (Mycena s.s.) driven by repeated elements and novel gene families across ecological guilds.</title>
        <authorList>
            <consortium name="Lawrence Berkeley National Laboratory"/>
            <person name="Harder C.B."/>
            <person name="Miyauchi S."/>
            <person name="Viragh M."/>
            <person name="Kuo A."/>
            <person name="Thoen E."/>
            <person name="Andreopoulos B."/>
            <person name="Lu D."/>
            <person name="Skrede I."/>
            <person name="Drula E."/>
            <person name="Henrissat B."/>
            <person name="Morin E."/>
            <person name="Kohler A."/>
            <person name="Barry K."/>
            <person name="LaButti K."/>
            <person name="Morin E."/>
            <person name="Salamov A."/>
            <person name="Lipzen A."/>
            <person name="Mereny Z."/>
            <person name="Hegedus B."/>
            <person name="Baldrian P."/>
            <person name="Stursova M."/>
            <person name="Weitz H."/>
            <person name="Taylor A."/>
            <person name="Grigoriev I.V."/>
            <person name="Nagy L.G."/>
            <person name="Martin F."/>
            <person name="Kauserud H."/>
        </authorList>
    </citation>
    <scope>NUCLEOTIDE SEQUENCE</scope>
    <source>
        <strain evidence="3">CBHHK188m</strain>
    </source>
</reference>
<dbReference type="AlphaFoldDB" id="A0AAD7MI17"/>
<dbReference type="EMBL" id="JARJLG010000307">
    <property type="protein sequence ID" value="KAJ7718365.1"/>
    <property type="molecule type" value="Genomic_DNA"/>
</dbReference>
<feature type="signal peptide" evidence="2">
    <location>
        <begin position="1"/>
        <end position="19"/>
    </location>
</feature>
<feature type="compositionally biased region" description="Polar residues" evidence="1">
    <location>
        <begin position="45"/>
        <end position="58"/>
    </location>
</feature>
<comment type="caution">
    <text evidence="3">The sequence shown here is derived from an EMBL/GenBank/DDBJ whole genome shotgun (WGS) entry which is preliminary data.</text>
</comment>
<name>A0AAD7MI17_9AGAR</name>
<feature type="region of interest" description="Disordered" evidence="1">
    <location>
        <begin position="29"/>
        <end position="60"/>
    </location>
</feature>
<keyword evidence="4" id="KW-1185">Reference proteome</keyword>
<evidence type="ECO:0000256" key="1">
    <source>
        <dbReference type="SAM" id="MobiDB-lite"/>
    </source>
</evidence>
<evidence type="ECO:0000256" key="2">
    <source>
        <dbReference type="SAM" id="SignalP"/>
    </source>
</evidence>
<sequence length="123" mass="12706">MMQFRLFALLSLSAAVVSASVVGRHPASVVARAQPQPSSGSGSSWTCPDTNKNSQSKVTELCDAPPHSGTLFGCTYRTGSGTGTHACTYNTKTGECTGGSSDCPDSATSSSTPSHKKRDVQSF</sequence>
<dbReference type="Proteomes" id="UP001215280">
    <property type="component" value="Unassembled WGS sequence"/>
</dbReference>
<feature type="chain" id="PRO_5041995904" description="Secreted protein" evidence="2">
    <location>
        <begin position="20"/>
        <end position="123"/>
    </location>
</feature>
<feature type="compositionally biased region" description="Low complexity" evidence="1">
    <location>
        <begin position="100"/>
        <end position="113"/>
    </location>
</feature>
<organism evidence="3 4">
    <name type="scientific">Mycena maculata</name>
    <dbReference type="NCBI Taxonomy" id="230809"/>
    <lineage>
        <taxon>Eukaryota</taxon>
        <taxon>Fungi</taxon>
        <taxon>Dikarya</taxon>
        <taxon>Basidiomycota</taxon>
        <taxon>Agaricomycotina</taxon>
        <taxon>Agaricomycetes</taxon>
        <taxon>Agaricomycetidae</taxon>
        <taxon>Agaricales</taxon>
        <taxon>Marasmiineae</taxon>
        <taxon>Mycenaceae</taxon>
        <taxon>Mycena</taxon>
    </lineage>
</organism>
<feature type="compositionally biased region" description="Low complexity" evidence="1">
    <location>
        <begin position="34"/>
        <end position="44"/>
    </location>
</feature>
<accession>A0AAD7MI17</accession>
<proteinExistence type="predicted"/>
<evidence type="ECO:0008006" key="5">
    <source>
        <dbReference type="Google" id="ProtNLM"/>
    </source>
</evidence>
<gene>
    <name evidence="3" type="ORF">DFH07DRAFT_784964</name>
</gene>
<evidence type="ECO:0000313" key="3">
    <source>
        <dbReference type="EMBL" id="KAJ7718365.1"/>
    </source>
</evidence>
<feature type="region of interest" description="Disordered" evidence="1">
    <location>
        <begin position="94"/>
        <end position="123"/>
    </location>
</feature>